<feature type="compositionally biased region" description="Acidic residues" evidence="2">
    <location>
        <begin position="291"/>
        <end position="300"/>
    </location>
</feature>
<dbReference type="Proteomes" id="UP000478008">
    <property type="component" value="Unassembled WGS sequence"/>
</dbReference>
<feature type="compositionally biased region" description="Acidic residues" evidence="2">
    <location>
        <begin position="264"/>
        <end position="276"/>
    </location>
</feature>
<feature type="region of interest" description="Disordered" evidence="2">
    <location>
        <begin position="264"/>
        <end position="339"/>
    </location>
</feature>
<keyword evidence="4" id="KW-1185">Reference proteome</keyword>
<protein>
    <submittedName>
        <fullName evidence="3">DEBR0S2_13894g1_1</fullName>
    </submittedName>
</protein>
<sequence>MQKLGRYKTISQEKVGEFDMVSFFKMPPPDTISDALIRIPNESKYPFYMTRANFESCSDFRTESAKECTFNTEILKYSGALYLFTGSIQLYEVTIHDILDDLNRNPKEGYRLKLVIRTFAGDYWGTIWYDYMYYRRKDGQLAKVVNNLREGRLFTTVEPLTRDKYVVFVDYDAEISTKSETDITDDYGGSRYKVALGMQLYQGDKEKFEQLLTEYEQSLQSLAQSRGIDFSYLQNINRSDDDLPSSIDSFADADSMMNQSINSDEIDESDESDVSDVSDLSNKDTQNNDNDSNEGYESDGSDGSILLNEGNGSDESSIDEHKSLAEHHSNVSSLTDMLR</sequence>
<gene>
    <name evidence="3" type="ORF">DEBR0S2_13894G</name>
</gene>
<evidence type="ECO:0000256" key="2">
    <source>
        <dbReference type="SAM" id="MobiDB-lite"/>
    </source>
</evidence>
<dbReference type="EMBL" id="CABFWN010000002">
    <property type="protein sequence ID" value="VUG17687.1"/>
    <property type="molecule type" value="Genomic_DNA"/>
</dbReference>
<dbReference type="AlphaFoldDB" id="A0A7D9H127"/>
<reference evidence="3 4" key="1">
    <citation type="submission" date="2019-07" db="EMBL/GenBank/DDBJ databases">
        <authorList>
            <person name="Friedrich A."/>
            <person name="Schacherer J."/>
        </authorList>
    </citation>
    <scope>NUCLEOTIDE SEQUENCE [LARGE SCALE GENOMIC DNA]</scope>
</reference>
<feature type="compositionally biased region" description="Polar residues" evidence="2">
    <location>
        <begin position="330"/>
        <end position="339"/>
    </location>
</feature>
<accession>A0A7D9H127</accession>
<feature type="coiled-coil region" evidence="1">
    <location>
        <begin position="198"/>
        <end position="225"/>
    </location>
</feature>
<evidence type="ECO:0000256" key="1">
    <source>
        <dbReference type="SAM" id="Coils"/>
    </source>
</evidence>
<evidence type="ECO:0000313" key="3">
    <source>
        <dbReference type="EMBL" id="VUG17687.1"/>
    </source>
</evidence>
<evidence type="ECO:0000313" key="4">
    <source>
        <dbReference type="Proteomes" id="UP000478008"/>
    </source>
</evidence>
<feature type="compositionally biased region" description="Basic and acidic residues" evidence="2">
    <location>
        <begin position="318"/>
        <end position="329"/>
    </location>
</feature>
<proteinExistence type="predicted"/>
<keyword evidence="1" id="KW-0175">Coiled coil</keyword>
<organism evidence="3 4">
    <name type="scientific">Dekkera bruxellensis</name>
    <name type="common">Brettanomyces custersii</name>
    <dbReference type="NCBI Taxonomy" id="5007"/>
    <lineage>
        <taxon>Eukaryota</taxon>
        <taxon>Fungi</taxon>
        <taxon>Dikarya</taxon>
        <taxon>Ascomycota</taxon>
        <taxon>Saccharomycotina</taxon>
        <taxon>Pichiomycetes</taxon>
        <taxon>Pichiales</taxon>
        <taxon>Pichiaceae</taxon>
        <taxon>Brettanomyces</taxon>
    </lineage>
</organism>
<name>A0A7D9H127_DEKBR</name>